<dbReference type="Pfam" id="PF00441">
    <property type="entry name" value="Acyl-CoA_dh_1"/>
    <property type="match status" value="1"/>
</dbReference>
<sequence>MTALATTGLGSVGYLELAGVQLDGARRVGGDEVVGWLSTLGTLGRSAFQLGVLERGLAMTAEYAREREQFDKPIGSFQAVAQRLADGYIDKVITKYPTGYAVPLYDALSGKHTQIKTVVNQGQHSWARWWSTCCRCCCWSGCS</sequence>
<dbReference type="GO" id="GO:0016627">
    <property type="term" value="F:oxidoreductase activity, acting on the CH-CH group of donors"/>
    <property type="evidence" value="ECO:0007669"/>
    <property type="project" value="InterPro"/>
</dbReference>
<dbReference type="AlphaFoldDB" id="A0A2S8BRI3"/>
<dbReference type="Gene3D" id="2.40.110.10">
    <property type="entry name" value="Butyryl-CoA Dehydrogenase, subunit A, domain 2"/>
    <property type="match status" value="1"/>
</dbReference>
<evidence type="ECO:0000313" key="3">
    <source>
        <dbReference type="EMBL" id="PQM49290.1"/>
    </source>
</evidence>
<accession>A0A2S8BRI3</accession>
<organism evidence="3 4">
    <name type="scientific">Mycobacterium talmoniae</name>
    <dbReference type="NCBI Taxonomy" id="1858794"/>
    <lineage>
        <taxon>Bacteria</taxon>
        <taxon>Bacillati</taxon>
        <taxon>Actinomycetota</taxon>
        <taxon>Actinomycetes</taxon>
        <taxon>Mycobacteriales</taxon>
        <taxon>Mycobacteriaceae</taxon>
        <taxon>Mycobacterium</taxon>
    </lineage>
</organism>
<evidence type="ECO:0000259" key="2">
    <source>
        <dbReference type="Pfam" id="PF00441"/>
    </source>
</evidence>
<dbReference type="SUPFAM" id="SSF47203">
    <property type="entry name" value="Acyl-CoA dehydrogenase C-terminal domain-like"/>
    <property type="match status" value="1"/>
</dbReference>
<dbReference type="InterPro" id="IPR036250">
    <property type="entry name" value="AcylCo_DH-like_C"/>
</dbReference>
<dbReference type="InterPro" id="IPR046373">
    <property type="entry name" value="Acyl-CoA_Oxase/DH_mid-dom_sf"/>
</dbReference>
<proteinExistence type="predicted"/>
<dbReference type="InterPro" id="IPR009075">
    <property type="entry name" value="AcylCo_DH/oxidase_C"/>
</dbReference>
<dbReference type="EC" id="1.3.99.-" evidence="3"/>
<reference evidence="3 4" key="1">
    <citation type="journal article" date="2017" name="Int. J. Syst. Evol. Microbiol.">
        <title>Mycobacterium talmoniae sp. nov., a slowly growing mycobacterium isolated from human respiratory samples.</title>
        <authorList>
            <person name="Davidson R.M."/>
            <person name="DeGroote M.A."/>
            <person name="Marola J.L."/>
            <person name="Buss S."/>
            <person name="Jones V."/>
            <person name="McNeil M.R."/>
            <person name="Freifeld A.G."/>
            <person name="Elaine Epperson L."/>
            <person name="Hasan N.A."/>
            <person name="Jackson M."/>
            <person name="Iwen P.C."/>
            <person name="Salfinger M."/>
            <person name="Strong M."/>
        </authorList>
    </citation>
    <scope>NUCLEOTIDE SEQUENCE [LARGE SCALE GENOMIC DNA]</scope>
    <source>
        <strain evidence="3 4">ATCC BAA-2683</strain>
    </source>
</reference>
<dbReference type="EMBL" id="PPEA01000077">
    <property type="protein sequence ID" value="PQM49290.1"/>
    <property type="molecule type" value="Genomic_DNA"/>
</dbReference>
<dbReference type="Proteomes" id="UP000238296">
    <property type="component" value="Unassembled WGS sequence"/>
</dbReference>
<evidence type="ECO:0000313" key="4">
    <source>
        <dbReference type="Proteomes" id="UP000238296"/>
    </source>
</evidence>
<keyword evidence="3" id="KW-0560">Oxidoreductase</keyword>
<name>A0A2S8BRI3_9MYCO</name>
<protein>
    <submittedName>
        <fullName evidence="3">Acyl-CoA dehydrogenase FadE27</fullName>
        <ecNumber evidence="3">1.3.99.-</ecNumber>
    </submittedName>
</protein>
<keyword evidence="1" id="KW-0285">Flavoprotein</keyword>
<comment type="caution">
    <text evidence="3">The sequence shown here is derived from an EMBL/GenBank/DDBJ whole genome shotgun (WGS) entry which is preliminary data.</text>
</comment>
<evidence type="ECO:0000256" key="1">
    <source>
        <dbReference type="ARBA" id="ARBA00022630"/>
    </source>
</evidence>
<feature type="domain" description="Acyl-CoA dehydrogenase/oxidase C-terminal" evidence="2">
    <location>
        <begin position="44"/>
        <end position="90"/>
    </location>
</feature>
<dbReference type="Gene3D" id="1.20.140.10">
    <property type="entry name" value="Butyryl-CoA Dehydrogenase, subunit A, domain 3"/>
    <property type="match status" value="1"/>
</dbReference>
<gene>
    <name evidence="3" type="ORF">C1Y40_00476</name>
</gene>